<dbReference type="InParanoid" id="A0A0Q3V7M9"/>
<evidence type="ECO:0000256" key="1">
    <source>
        <dbReference type="SAM" id="MobiDB-lite"/>
    </source>
</evidence>
<sequence>MYCMTDHKIRKKEFPERIKFFTASTRPPAGAGTSSRTPAAWAAPVVAAGVTGTAPRATPPSTAGRKAVAATSSRTWGRWPVAAAARGTGPPATPRSRAAVADRGGLEVAVVATRGGLEVVARGSGPP</sequence>
<accession>A0A0Q3V7M9</accession>
<organism evidence="2 3">
    <name type="scientific">Setaria italica</name>
    <name type="common">Foxtail millet</name>
    <name type="synonym">Panicum italicum</name>
    <dbReference type="NCBI Taxonomy" id="4555"/>
    <lineage>
        <taxon>Eukaryota</taxon>
        <taxon>Viridiplantae</taxon>
        <taxon>Streptophyta</taxon>
        <taxon>Embryophyta</taxon>
        <taxon>Tracheophyta</taxon>
        <taxon>Spermatophyta</taxon>
        <taxon>Magnoliopsida</taxon>
        <taxon>Liliopsida</taxon>
        <taxon>Poales</taxon>
        <taxon>Poaceae</taxon>
        <taxon>PACMAD clade</taxon>
        <taxon>Panicoideae</taxon>
        <taxon>Panicodae</taxon>
        <taxon>Paniceae</taxon>
        <taxon>Cenchrinae</taxon>
        <taxon>Setaria</taxon>
    </lineage>
</organism>
<keyword evidence="3" id="KW-1185">Reference proteome</keyword>
<evidence type="ECO:0000313" key="2">
    <source>
        <dbReference type="EnsemblPlants" id="KQL05703"/>
    </source>
</evidence>
<feature type="region of interest" description="Disordered" evidence="1">
    <location>
        <begin position="52"/>
        <end position="72"/>
    </location>
</feature>
<dbReference type="Gramene" id="KQL05703">
    <property type="protein sequence ID" value="KQL05703"/>
    <property type="gene ID" value="SETIT_0022911mg"/>
</dbReference>
<reference evidence="3" key="1">
    <citation type="journal article" date="2012" name="Nat. Biotechnol.">
        <title>Reference genome sequence of the model plant Setaria.</title>
        <authorList>
            <person name="Bennetzen J.L."/>
            <person name="Schmutz J."/>
            <person name="Wang H."/>
            <person name="Percifield R."/>
            <person name="Hawkins J."/>
            <person name="Pontaroli A.C."/>
            <person name="Estep M."/>
            <person name="Feng L."/>
            <person name="Vaughn J.N."/>
            <person name="Grimwood J."/>
            <person name="Jenkins J."/>
            <person name="Barry K."/>
            <person name="Lindquist E."/>
            <person name="Hellsten U."/>
            <person name="Deshpande S."/>
            <person name="Wang X."/>
            <person name="Wu X."/>
            <person name="Mitros T."/>
            <person name="Triplett J."/>
            <person name="Yang X."/>
            <person name="Ye C.Y."/>
            <person name="Mauro-Herrera M."/>
            <person name="Wang L."/>
            <person name="Li P."/>
            <person name="Sharma M."/>
            <person name="Sharma R."/>
            <person name="Ronald P.C."/>
            <person name="Panaud O."/>
            <person name="Kellogg E.A."/>
            <person name="Brutnell T.P."/>
            <person name="Doust A.N."/>
            <person name="Tuskan G.A."/>
            <person name="Rokhsar D."/>
            <person name="Devos K.M."/>
        </authorList>
    </citation>
    <scope>NUCLEOTIDE SEQUENCE [LARGE SCALE GENOMIC DNA]</scope>
    <source>
        <strain evidence="3">cv. Yugu1</strain>
    </source>
</reference>
<dbReference type="EnsemblPlants" id="KQL05703">
    <property type="protein sequence ID" value="KQL05703"/>
    <property type="gene ID" value="SETIT_0022911mg"/>
</dbReference>
<name>A0A0Q3V7M9_SETIT</name>
<dbReference type="Proteomes" id="UP000004995">
    <property type="component" value="Unassembled WGS sequence"/>
</dbReference>
<dbReference type="EMBL" id="AGNK02003155">
    <property type="status" value="NOT_ANNOTATED_CDS"/>
    <property type="molecule type" value="Genomic_DNA"/>
</dbReference>
<proteinExistence type="predicted"/>
<dbReference type="AlphaFoldDB" id="A0A0Q3V7M9"/>
<reference evidence="2" key="2">
    <citation type="submission" date="2018-08" db="UniProtKB">
        <authorList>
            <consortium name="EnsemblPlants"/>
        </authorList>
    </citation>
    <scope>IDENTIFICATION</scope>
    <source>
        <strain evidence="2">Yugu1</strain>
    </source>
</reference>
<protein>
    <submittedName>
        <fullName evidence="2">Uncharacterized protein</fullName>
    </submittedName>
</protein>
<evidence type="ECO:0000313" key="3">
    <source>
        <dbReference type="Proteomes" id="UP000004995"/>
    </source>
</evidence>